<keyword evidence="1" id="KW-0812">Transmembrane</keyword>
<dbReference type="Proteomes" id="UP000031668">
    <property type="component" value="Unassembled WGS sequence"/>
</dbReference>
<organism evidence="3 4">
    <name type="scientific">Thelohanellus kitauei</name>
    <name type="common">Myxosporean</name>
    <dbReference type="NCBI Taxonomy" id="669202"/>
    <lineage>
        <taxon>Eukaryota</taxon>
        <taxon>Metazoa</taxon>
        <taxon>Cnidaria</taxon>
        <taxon>Myxozoa</taxon>
        <taxon>Myxosporea</taxon>
        <taxon>Bivalvulida</taxon>
        <taxon>Platysporina</taxon>
        <taxon>Myxobolidae</taxon>
        <taxon>Thelohanellus</taxon>
    </lineage>
</organism>
<feature type="chain" id="PRO_5012407252" evidence="2">
    <location>
        <begin position="16"/>
        <end position="245"/>
    </location>
</feature>
<sequence>MYWIINFVLFHLSQSQLKLGPYGQDPAYEIDLKFIMELEIDQGEYTIPITSKMLKKTEHFASETVYTFSWEKTFDIELCLFHYNYIAPENRLHLTAIMFKIKSFDTEDLLATFEYDKLWLKKRGKYFQIPNNVKFNRIESNKNNLKVEVLYATLTITDTKEILTLEKENQPSENGDGGLFSKVRTKTTDGWFIFMVLLIAIFLVAYFFKKAKLFFRTQRIVLSNLSATYSNLTGELVTNIPQSSK</sequence>
<keyword evidence="2" id="KW-0732">Signal</keyword>
<dbReference type="AlphaFoldDB" id="A0A0C2N1W0"/>
<accession>A0A0C2N1W0</accession>
<feature type="signal peptide" evidence="2">
    <location>
        <begin position="1"/>
        <end position="15"/>
    </location>
</feature>
<protein>
    <submittedName>
        <fullName evidence="3">Uncharacterized protein</fullName>
    </submittedName>
</protein>
<keyword evidence="1" id="KW-1133">Transmembrane helix</keyword>
<keyword evidence="1" id="KW-0472">Membrane</keyword>
<gene>
    <name evidence="3" type="ORF">RF11_16307</name>
</gene>
<evidence type="ECO:0000313" key="4">
    <source>
        <dbReference type="Proteomes" id="UP000031668"/>
    </source>
</evidence>
<evidence type="ECO:0000313" key="3">
    <source>
        <dbReference type="EMBL" id="KII73606.1"/>
    </source>
</evidence>
<name>A0A0C2N1W0_THEKT</name>
<evidence type="ECO:0000256" key="1">
    <source>
        <dbReference type="SAM" id="Phobius"/>
    </source>
</evidence>
<comment type="caution">
    <text evidence="3">The sequence shown here is derived from an EMBL/GenBank/DDBJ whole genome shotgun (WGS) entry which is preliminary data.</text>
</comment>
<dbReference type="EMBL" id="JWZT01000752">
    <property type="protein sequence ID" value="KII73606.1"/>
    <property type="molecule type" value="Genomic_DNA"/>
</dbReference>
<proteinExistence type="predicted"/>
<reference evidence="3 4" key="1">
    <citation type="journal article" date="2014" name="Genome Biol. Evol.">
        <title>The genome of the myxosporean Thelohanellus kitauei shows adaptations to nutrient acquisition within its fish host.</title>
        <authorList>
            <person name="Yang Y."/>
            <person name="Xiong J."/>
            <person name="Zhou Z."/>
            <person name="Huo F."/>
            <person name="Miao W."/>
            <person name="Ran C."/>
            <person name="Liu Y."/>
            <person name="Zhang J."/>
            <person name="Feng J."/>
            <person name="Wang M."/>
            <person name="Wang M."/>
            <person name="Wang L."/>
            <person name="Yao B."/>
        </authorList>
    </citation>
    <scope>NUCLEOTIDE SEQUENCE [LARGE SCALE GENOMIC DNA]</scope>
    <source>
        <strain evidence="3">Wuqing</strain>
    </source>
</reference>
<feature type="transmembrane region" description="Helical" evidence="1">
    <location>
        <begin position="190"/>
        <end position="208"/>
    </location>
</feature>
<keyword evidence="4" id="KW-1185">Reference proteome</keyword>
<evidence type="ECO:0000256" key="2">
    <source>
        <dbReference type="SAM" id="SignalP"/>
    </source>
</evidence>